<proteinExistence type="predicted"/>
<dbReference type="RefSeq" id="WP_171741801.1">
    <property type="nucleotide sequence ID" value="NZ_CP053435.1"/>
</dbReference>
<dbReference type="Proteomes" id="UP000502756">
    <property type="component" value="Chromosome"/>
</dbReference>
<reference evidence="1 2" key="1">
    <citation type="submission" date="2020-05" db="EMBL/GenBank/DDBJ databases">
        <title>Genome sequencing of Spirosoma sp. TS118.</title>
        <authorList>
            <person name="Lee J.-H."/>
            <person name="Jeong S."/>
            <person name="Zhao L."/>
            <person name="Jung J.-H."/>
            <person name="Kim M.-K."/>
            <person name="Lim S."/>
        </authorList>
    </citation>
    <scope>NUCLEOTIDE SEQUENCE [LARGE SCALE GENOMIC DNA]</scope>
    <source>
        <strain evidence="1 2">TS118</strain>
    </source>
</reference>
<evidence type="ECO:0000313" key="1">
    <source>
        <dbReference type="EMBL" id="QJW91949.1"/>
    </source>
</evidence>
<gene>
    <name evidence="1" type="ORF">HNV11_22470</name>
</gene>
<name>A0A6M5YD82_9BACT</name>
<sequence>MLALLKEALEDVGLTVFVTDRVEQAAAEFYAADFDLIAFGRGVDEPLNTELRAVFSNQRSDVLFVNGLAPVVPLLVKQILFAMRRKPEVKNVLSDFRYQIAEPITVVVTLTEPTQLTVGIYQLDAEHRTVCKMLVSEFVQAGQHAFPMSIEPDAGATIRFLTAEVDSGELSVLPIS</sequence>
<dbReference type="KEGG" id="stae:HNV11_22470"/>
<organism evidence="1 2">
    <name type="scientific">Spirosoma taeanense</name>
    <dbReference type="NCBI Taxonomy" id="2735870"/>
    <lineage>
        <taxon>Bacteria</taxon>
        <taxon>Pseudomonadati</taxon>
        <taxon>Bacteroidota</taxon>
        <taxon>Cytophagia</taxon>
        <taxon>Cytophagales</taxon>
        <taxon>Cytophagaceae</taxon>
        <taxon>Spirosoma</taxon>
    </lineage>
</organism>
<dbReference type="AlphaFoldDB" id="A0A6M5YD82"/>
<dbReference type="EMBL" id="CP053435">
    <property type="protein sequence ID" value="QJW91949.1"/>
    <property type="molecule type" value="Genomic_DNA"/>
</dbReference>
<protein>
    <submittedName>
        <fullName evidence="1">Uncharacterized protein</fullName>
    </submittedName>
</protein>
<accession>A0A6M5YD82</accession>
<evidence type="ECO:0000313" key="2">
    <source>
        <dbReference type="Proteomes" id="UP000502756"/>
    </source>
</evidence>
<keyword evidence="2" id="KW-1185">Reference proteome</keyword>